<protein>
    <recommendedName>
        <fullName evidence="3">CCHC-type domain-containing protein</fullName>
    </recommendedName>
</protein>
<reference evidence="1" key="2">
    <citation type="submission" date="2023-04" db="EMBL/GenBank/DDBJ databases">
        <authorList>
            <person name="Bruccoleri R.E."/>
            <person name="Oakeley E.J."/>
            <person name="Faust A.-M."/>
            <person name="Dessus-Babus S."/>
            <person name="Altorfer M."/>
            <person name="Burckhardt D."/>
            <person name="Oertli M."/>
            <person name="Naumann U."/>
            <person name="Petersen F."/>
            <person name="Wong J."/>
        </authorList>
    </citation>
    <scope>NUCLEOTIDE SEQUENCE</scope>
    <source>
        <strain evidence="1">GSM-AAB239-AS_SAM_17_03QT</strain>
        <tissue evidence="1">Leaf</tissue>
    </source>
</reference>
<proteinExistence type="predicted"/>
<accession>A0AAX6HIS0</accession>
<comment type="caution">
    <text evidence="1">The sequence shown here is derived from an EMBL/GenBank/DDBJ whole genome shotgun (WGS) entry which is preliminary data.</text>
</comment>
<evidence type="ECO:0000313" key="2">
    <source>
        <dbReference type="Proteomes" id="UP001140949"/>
    </source>
</evidence>
<dbReference type="Proteomes" id="UP001140949">
    <property type="component" value="Unassembled WGS sequence"/>
</dbReference>
<sequence>MAANHFSCMIKWDREMPLVTQHQIIEAFNLPAGGGILSVVIRRTTAYVRYQNDVAGYIAAAGVVQQNPTILGRATRVCKVLCEAPPNVGVPHCEICGMPGHTFSHCPQHPDARPPNYLNFD</sequence>
<organism evidence="1 2">
    <name type="scientific">Iris pallida</name>
    <name type="common">Sweet iris</name>
    <dbReference type="NCBI Taxonomy" id="29817"/>
    <lineage>
        <taxon>Eukaryota</taxon>
        <taxon>Viridiplantae</taxon>
        <taxon>Streptophyta</taxon>
        <taxon>Embryophyta</taxon>
        <taxon>Tracheophyta</taxon>
        <taxon>Spermatophyta</taxon>
        <taxon>Magnoliopsida</taxon>
        <taxon>Liliopsida</taxon>
        <taxon>Asparagales</taxon>
        <taxon>Iridaceae</taxon>
        <taxon>Iridoideae</taxon>
        <taxon>Irideae</taxon>
        <taxon>Iris</taxon>
    </lineage>
</organism>
<dbReference type="AlphaFoldDB" id="A0AAX6HIS0"/>
<name>A0AAX6HIS0_IRIPA</name>
<keyword evidence="2" id="KW-1185">Reference proteome</keyword>
<gene>
    <name evidence="1" type="ORF">M6B38_309180</name>
</gene>
<evidence type="ECO:0008006" key="3">
    <source>
        <dbReference type="Google" id="ProtNLM"/>
    </source>
</evidence>
<dbReference type="EMBL" id="JANAVB010009363">
    <property type="protein sequence ID" value="KAJ6840588.1"/>
    <property type="molecule type" value="Genomic_DNA"/>
</dbReference>
<evidence type="ECO:0000313" key="1">
    <source>
        <dbReference type="EMBL" id="KAJ6840588.1"/>
    </source>
</evidence>
<reference evidence="1" key="1">
    <citation type="journal article" date="2023" name="GigaByte">
        <title>Genome assembly of the bearded iris, Iris pallida Lam.</title>
        <authorList>
            <person name="Bruccoleri R.E."/>
            <person name="Oakeley E.J."/>
            <person name="Faust A.M.E."/>
            <person name="Altorfer M."/>
            <person name="Dessus-Babus S."/>
            <person name="Burckhardt D."/>
            <person name="Oertli M."/>
            <person name="Naumann U."/>
            <person name="Petersen F."/>
            <person name="Wong J."/>
        </authorList>
    </citation>
    <scope>NUCLEOTIDE SEQUENCE</scope>
    <source>
        <strain evidence="1">GSM-AAB239-AS_SAM_17_03QT</strain>
    </source>
</reference>